<protein>
    <submittedName>
        <fullName evidence="2">Uncharacterized protein (TIGR02680 family)</fullName>
    </submittedName>
</protein>
<dbReference type="AlphaFoldDB" id="A0A543EWG3"/>
<feature type="coiled-coil region" evidence="1">
    <location>
        <begin position="466"/>
        <end position="493"/>
    </location>
</feature>
<evidence type="ECO:0000313" key="3">
    <source>
        <dbReference type="Proteomes" id="UP000316331"/>
    </source>
</evidence>
<name>A0A543EWG3_9NOCA</name>
<evidence type="ECO:0000313" key="2">
    <source>
        <dbReference type="EMBL" id="TQM25904.1"/>
    </source>
</evidence>
<dbReference type="SUPFAM" id="SSF52540">
    <property type="entry name" value="P-loop containing nucleoside triphosphate hydrolases"/>
    <property type="match status" value="1"/>
</dbReference>
<organism evidence="2 3">
    <name type="scientific">Nocardia bhagyanarayanae</name>
    <dbReference type="NCBI Taxonomy" id="1215925"/>
    <lineage>
        <taxon>Bacteria</taxon>
        <taxon>Bacillati</taxon>
        <taxon>Actinomycetota</taxon>
        <taxon>Actinomycetes</taxon>
        <taxon>Mycobacteriales</taxon>
        <taxon>Nocardiaceae</taxon>
        <taxon>Nocardia</taxon>
    </lineage>
</organism>
<dbReference type="EMBL" id="VFPG01000002">
    <property type="protein sequence ID" value="TQM25904.1"/>
    <property type="molecule type" value="Genomic_DNA"/>
</dbReference>
<keyword evidence="3" id="KW-1185">Reference proteome</keyword>
<dbReference type="RefSeq" id="WP_221639434.1">
    <property type="nucleotide sequence ID" value="NZ_VFPG01000002.1"/>
</dbReference>
<proteinExistence type="predicted"/>
<keyword evidence="1" id="KW-0175">Coiled coil</keyword>
<comment type="caution">
    <text evidence="2">The sequence shown here is derived from an EMBL/GenBank/DDBJ whole genome shotgun (WGS) entry which is preliminary data.</text>
</comment>
<dbReference type="NCBIfam" id="TIGR02680">
    <property type="entry name" value="TIGR02680 family protein"/>
    <property type="match status" value="1"/>
</dbReference>
<accession>A0A543EWG3</accession>
<dbReference type="InterPro" id="IPR027417">
    <property type="entry name" value="P-loop_NTPase"/>
</dbReference>
<gene>
    <name evidence="2" type="ORF">FB390_6073</name>
</gene>
<evidence type="ECO:0000256" key="1">
    <source>
        <dbReference type="SAM" id="Coils"/>
    </source>
</evidence>
<feature type="coiled-coil region" evidence="1">
    <location>
        <begin position="250"/>
        <end position="302"/>
    </location>
</feature>
<dbReference type="Proteomes" id="UP000316331">
    <property type="component" value="Unassembled WGS sequence"/>
</dbReference>
<reference evidence="2 3" key="1">
    <citation type="submission" date="2019-06" db="EMBL/GenBank/DDBJ databases">
        <title>Sequencing the genomes of 1000 actinobacteria strains.</title>
        <authorList>
            <person name="Klenk H.-P."/>
        </authorList>
    </citation>
    <scope>NUCLEOTIDE SEQUENCE [LARGE SCALE GENOMIC DNA]</scope>
    <source>
        <strain evidence="2 3">DSM 103495</strain>
    </source>
</reference>
<dbReference type="InterPro" id="IPR013496">
    <property type="entry name" value="CHP02680"/>
</dbReference>
<sequence length="1170" mass="127508">MTVTALPNLVPTAEREPRWMPTRAGIVNVWRYYDEILEFHDGRLLLRGPNGSGKSKALELLLPFLFDANLRANRLSTFGTNERTMHWNLMGEGASGATRVGYVWLEFRFPGEPGRWFTCGARLQATSRTTAVHADYFTTALRVSDPDAPDSFALTDANRPLTKAALAERLGEQGTVHENAADYRAAVRSTLFPVMGADRYDALITALLQLRTPKLSQRLDPALLSSLLSSALPPLDRDEIADLAEGFERLDAQRERLARLGEEVAATRKLARQQQTYAQRVLRSAAANLSTATTEMDKLAEAAKSSAAEYERTAALELETQERVGNSEANLSVAEGEREGLIKSPAYQKGLELDDRRRETAKARRWADDAEAKSAELLSRAERDGAKHATALQAVDQWERVVATAGIEAGQSARRAGMTGIHHELAADPGSRQSRTLLSAAVRAKRGQVDHMLTVLTRHDNAVTRRTDAETDLDKARAALLAAEHEHAESERAFETELGTLREAVRSWAGSCDALSFDDPDAISDLVEDRPALVEAANRAATLRLQEATRQETQHQNEIDAVTVLRDACADEREQLALEQDIPPEPPRWRTADRAGRAGAPLWRLIDFADGLAPRTAAGVEAALESCGLLDAWVGARGEVAGHDLFADPAAVEPVSGRSLAEVLVPVPGADVAPEQVHRLLSSIAFGERLPGEAVAAVGADGAWRLATATGSWSKVHPTFIGASTRAKAREARIQRLLAEIASHDRRLDELREQLDHCAAHRALIESERANLPAFTAVDAAEKQLTRTESALSTADAQVRDRATTLTTREGEVRQTQHALAVAAAETGLPTDRPALGLVVEAIENFSGQAGAWLDSHADLRAARGTADTAQALAEQSAADATTYAKTAAAAEDEYRRAAAELAAIEESAGQDYQQTLTRIDQVRVRIRALNDSIKTDRATLTDLAHRLGRLDSQRTTDLAARDTAIATRDEVALRFRHLAGGTFPEDSRFPDLPKFRATLAASEGVRAALDAARMISAAWPTIPHSPTNISEAMRRLADSVHECRTALSTRADLDLESDGEVQVFAAVIDGVRVGCAELLRIIEDEAKQAENEITEHERRLFDHTLTGDTRRHLAARIRQANELVDGMNARLKMVRTASNVAVELVWQVGKDCRPAPRPRATCCSKTPRD</sequence>
<dbReference type="Gene3D" id="3.40.50.300">
    <property type="entry name" value="P-loop containing nucleotide triphosphate hydrolases"/>
    <property type="match status" value="1"/>
</dbReference>
<feature type="coiled-coil region" evidence="1">
    <location>
        <begin position="1080"/>
        <end position="1107"/>
    </location>
</feature>